<protein>
    <submittedName>
        <fullName evidence="6">Acetyltransferase</fullName>
    </submittedName>
</protein>
<accession>A0A1X1XSU4</accession>
<dbReference type="PROSITE" id="PS51186">
    <property type="entry name" value="GNAT"/>
    <property type="match status" value="1"/>
</dbReference>
<evidence type="ECO:0000256" key="2">
    <source>
        <dbReference type="ARBA" id="ARBA00022649"/>
    </source>
</evidence>
<dbReference type="STRING" id="169765.AWC15_07205"/>
<dbReference type="Proteomes" id="UP000466396">
    <property type="component" value="Chromosome"/>
</dbReference>
<dbReference type="KEGG" id="mlj:MLAC_47900"/>
<keyword evidence="3 6" id="KW-0808">Transferase</keyword>
<dbReference type="OrthoDB" id="9799147at2"/>
<dbReference type="SUPFAM" id="SSF55729">
    <property type="entry name" value="Acyl-CoA N-acyltransferases (Nat)"/>
    <property type="match status" value="1"/>
</dbReference>
<dbReference type="AlphaFoldDB" id="A0A1X1XSU4"/>
<evidence type="ECO:0000256" key="4">
    <source>
        <dbReference type="ARBA" id="ARBA00023315"/>
    </source>
</evidence>
<dbReference type="RefSeq" id="WP_085162404.1">
    <property type="nucleotide sequence ID" value="NZ_AP022581.1"/>
</dbReference>
<evidence type="ECO:0000256" key="3">
    <source>
        <dbReference type="ARBA" id="ARBA00022679"/>
    </source>
</evidence>
<gene>
    <name evidence="6" type="ORF">MLAC_47900</name>
</gene>
<comment type="catalytic activity">
    <reaction evidence="5">
        <text>glycyl-tRNA(Gly) + acetyl-CoA = N-acetylglycyl-tRNA(Gly) + CoA + H(+)</text>
        <dbReference type="Rhea" id="RHEA:81867"/>
        <dbReference type="Rhea" id="RHEA-COMP:9683"/>
        <dbReference type="Rhea" id="RHEA-COMP:19766"/>
        <dbReference type="ChEBI" id="CHEBI:15378"/>
        <dbReference type="ChEBI" id="CHEBI:57287"/>
        <dbReference type="ChEBI" id="CHEBI:57288"/>
        <dbReference type="ChEBI" id="CHEBI:78522"/>
        <dbReference type="ChEBI" id="CHEBI:232036"/>
    </reaction>
</comment>
<dbReference type="Pfam" id="PF13508">
    <property type="entry name" value="Acetyltransf_7"/>
    <property type="match status" value="1"/>
</dbReference>
<dbReference type="InterPro" id="IPR000182">
    <property type="entry name" value="GNAT_dom"/>
</dbReference>
<keyword evidence="4" id="KW-0012">Acyltransferase</keyword>
<dbReference type="Gene3D" id="3.40.630.30">
    <property type="match status" value="1"/>
</dbReference>
<evidence type="ECO:0000313" key="6">
    <source>
        <dbReference type="EMBL" id="BBX99496.1"/>
    </source>
</evidence>
<keyword evidence="1" id="KW-0678">Repressor</keyword>
<dbReference type="PANTHER" id="PTHR36449">
    <property type="entry name" value="ACETYLTRANSFERASE-RELATED"/>
    <property type="match status" value="1"/>
</dbReference>
<dbReference type="EMBL" id="AP022581">
    <property type="protein sequence ID" value="BBX99496.1"/>
    <property type="molecule type" value="Genomic_DNA"/>
</dbReference>
<proteinExistence type="predicted"/>
<evidence type="ECO:0000313" key="7">
    <source>
        <dbReference type="Proteomes" id="UP000466396"/>
    </source>
</evidence>
<sequence length="168" mass="18096">MYVSTPLTEGHDFTKFSCGKESLDEWLAVAALRAQRAGVARTYVWTDGHTDTVWAYFALAPTEVIREAAGVSRGMSGGYSRIPGYLIGRLALHRELHGQGLGGQLLIDAVGRAVRAAEVGGGRLIIVDAVDQQAEAFYARFGFVPVFNRPSRLIMKVATARAALADAD</sequence>
<organism evidence="6 7">
    <name type="scientific">Mycobacterium lacus</name>
    <dbReference type="NCBI Taxonomy" id="169765"/>
    <lineage>
        <taxon>Bacteria</taxon>
        <taxon>Bacillati</taxon>
        <taxon>Actinomycetota</taxon>
        <taxon>Actinomycetes</taxon>
        <taxon>Mycobacteriales</taxon>
        <taxon>Mycobacteriaceae</taxon>
        <taxon>Mycobacterium</taxon>
    </lineage>
</organism>
<reference evidence="6 7" key="1">
    <citation type="journal article" date="2019" name="Emerg. Microbes Infect.">
        <title>Comprehensive subspecies identification of 175 nontuberculous mycobacteria species based on 7547 genomic profiles.</title>
        <authorList>
            <person name="Matsumoto Y."/>
            <person name="Kinjo T."/>
            <person name="Motooka D."/>
            <person name="Nabeya D."/>
            <person name="Jung N."/>
            <person name="Uechi K."/>
            <person name="Horii T."/>
            <person name="Iida T."/>
            <person name="Fujita J."/>
            <person name="Nakamura S."/>
        </authorList>
    </citation>
    <scope>NUCLEOTIDE SEQUENCE [LARGE SCALE GENOMIC DNA]</scope>
    <source>
        <strain evidence="6 7">JCM 15657</strain>
    </source>
</reference>
<dbReference type="GO" id="GO:0016747">
    <property type="term" value="F:acyltransferase activity, transferring groups other than amino-acyl groups"/>
    <property type="evidence" value="ECO:0007669"/>
    <property type="project" value="InterPro"/>
</dbReference>
<keyword evidence="2" id="KW-1277">Toxin-antitoxin system</keyword>
<evidence type="ECO:0000256" key="5">
    <source>
        <dbReference type="ARBA" id="ARBA00049880"/>
    </source>
</evidence>
<evidence type="ECO:0000256" key="1">
    <source>
        <dbReference type="ARBA" id="ARBA00022491"/>
    </source>
</evidence>
<dbReference type="InterPro" id="IPR016181">
    <property type="entry name" value="Acyl_CoA_acyltransferase"/>
</dbReference>
<keyword evidence="7" id="KW-1185">Reference proteome</keyword>
<dbReference type="PANTHER" id="PTHR36449:SF1">
    <property type="entry name" value="ACETYLTRANSFERASE"/>
    <property type="match status" value="1"/>
</dbReference>
<name>A0A1X1XSU4_9MYCO</name>